<evidence type="ECO:0000313" key="3">
    <source>
        <dbReference type="Proteomes" id="UP000503440"/>
    </source>
</evidence>
<feature type="domain" description="Actin homologue MreB-like C-terminal" evidence="1">
    <location>
        <begin position="222"/>
        <end position="346"/>
    </location>
</feature>
<dbReference type="Gene3D" id="3.30.420.40">
    <property type="match status" value="2"/>
</dbReference>
<proteinExistence type="predicted"/>
<dbReference type="EMBL" id="CP044459">
    <property type="protein sequence ID" value="QIC72159.1"/>
    <property type="molecule type" value="Genomic_DNA"/>
</dbReference>
<name>A0A6C0Y7S3_9GAMM</name>
<dbReference type="InterPro" id="IPR043129">
    <property type="entry name" value="ATPase_NBD"/>
</dbReference>
<evidence type="ECO:0000313" key="2">
    <source>
        <dbReference type="EMBL" id="QIC72159.1"/>
    </source>
</evidence>
<dbReference type="InterPro" id="IPR049067">
    <property type="entry name" value="MreB-like_C"/>
</dbReference>
<geneLocation type="plasmid" evidence="3">
    <name>pb18-4</name>
</geneLocation>
<organism evidence="2 3">
    <name type="scientific">Acinetobacter indicus</name>
    <dbReference type="NCBI Taxonomy" id="756892"/>
    <lineage>
        <taxon>Bacteria</taxon>
        <taxon>Pseudomonadati</taxon>
        <taxon>Pseudomonadota</taxon>
        <taxon>Gammaproteobacteria</taxon>
        <taxon>Moraxellales</taxon>
        <taxon>Moraxellaceae</taxon>
        <taxon>Acinetobacter</taxon>
    </lineage>
</organism>
<dbReference type="Pfam" id="PF21522">
    <property type="entry name" value="MreB-like_C"/>
    <property type="match status" value="1"/>
</dbReference>
<dbReference type="SUPFAM" id="SSF53067">
    <property type="entry name" value="Actin-like ATPase domain"/>
    <property type="match status" value="2"/>
</dbReference>
<dbReference type="Proteomes" id="UP000503440">
    <property type="component" value="Plasmid pB18-4"/>
</dbReference>
<gene>
    <name evidence="2" type="ORF">FSC09_17520</name>
</gene>
<dbReference type="CDD" id="cd24022">
    <property type="entry name" value="ASKHA_NBD_ParM_R1-like"/>
    <property type="match status" value="1"/>
</dbReference>
<accession>A0A6C0Y7S3</accession>
<keyword evidence="2" id="KW-0614">Plasmid</keyword>
<protein>
    <submittedName>
        <fullName evidence="2">ParM/StbA family protein</fullName>
    </submittedName>
</protein>
<dbReference type="AlphaFoldDB" id="A0A6C0Y7S3"/>
<dbReference type="InterPro" id="IPR056367">
    <property type="entry name" value="ASKHA_NBD_ParM_R1-like"/>
</dbReference>
<reference evidence="2 3" key="1">
    <citation type="submission" date="2019-09" db="EMBL/GenBank/DDBJ databases">
        <title>Non-baumannii Acinetobacter spp. carrying blaNDM-1 isolated in China.</title>
        <authorList>
            <person name="Cui C."/>
            <person name="Chen C."/>
            <person name="Sun J."/>
            <person name="Liu Y."/>
        </authorList>
    </citation>
    <scope>NUCLEOTIDE SEQUENCE [LARGE SCALE GENOMIC DNA]</scope>
    <source>
        <strain evidence="2 3">B18</strain>
        <plasmid evidence="3">pb18-4</plasmid>
    </source>
</reference>
<dbReference type="RefSeq" id="WP_163146718.1">
    <property type="nucleotide sequence ID" value="NZ_CP044459.1"/>
</dbReference>
<sequence length="381" mass="42030">MSTKTNAVIEDGVIYLIDEHGNKSEYVHLLGIDDGHSHIKIYGGLHPLTNEPIIFKIPSKAAIGITLTSDKQDNVDGQVVSVNQNSFTVSDIVTHPIDTRTADYPLSDFNKALIHQCLSLAERKGILPTTDRRVFAATGLPVELFYSGPGRNTSLIQNKIDFLKNEDQVYNHLDERQGRNQFKFIEHEVFCEAQAAYFDACMTDEGGLTEIGADLLEFGAGVLDIGGRTTDCLVSAPGGQTFYRERTKTLELGVLTLFDNIRERIKHKLGNNATINNKFLEKAIRTGQYGLTGNSIDVSDIIAEEKLTMANNIKNFSDKNIGDGNDLAGVICVGGGATFLKKELQECMPNLIFVDDSEFANARGFYKMARHIYALQEKTAS</sequence>
<evidence type="ECO:0000259" key="1">
    <source>
        <dbReference type="Pfam" id="PF21522"/>
    </source>
</evidence>